<dbReference type="Pfam" id="PF16256">
    <property type="entry name" value="DUF4911"/>
    <property type="match status" value="1"/>
</dbReference>
<proteinExistence type="predicted"/>
<evidence type="ECO:0008006" key="3">
    <source>
        <dbReference type="Google" id="ProtNLM"/>
    </source>
</evidence>
<dbReference type="Proteomes" id="UP000199689">
    <property type="component" value="Unassembled WGS sequence"/>
</dbReference>
<dbReference type="AlphaFoldDB" id="A0A1G5UUX3"/>
<dbReference type="EMBL" id="FMXA01000003">
    <property type="protein sequence ID" value="SDA37421.1"/>
    <property type="molecule type" value="Genomic_DNA"/>
</dbReference>
<organism evidence="1 2">
    <name type="scientific">Allisonella histaminiformans</name>
    <dbReference type="NCBI Taxonomy" id="209880"/>
    <lineage>
        <taxon>Bacteria</taxon>
        <taxon>Bacillati</taxon>
        <taxon>Bacillota</taxon>
        <taxon>Negativicutes</taxon>
        <taxon>Veillonellales</taxon>
        <taxon>Veillonellaceae</taxon>
        <taxon>Allisonella</taxon>
    </lineage>
</organism>
<dbReference type="OrthoDB" id="2084209at2"/>
<reference evidence="1 2" key="1">
    <citation type="submission" date="2016-10" db="EMBL/GenBank/DDBJ databases">
        <authorList>
            <person name="de Groot N.N."/>
        </authorList>
    </citation>
    <scope>NUCLEOTIDE SEQUENCE [LARGE SCALE GENOMIC DNA]</scope>
    <source>
        <strain evidence="1 2">DSM 15230</strain>
    </source>
</reference>
<dbReference type="RefSeq" id="WP_091362718.1">
    <property type="nucleotide sequence ID" value="NZ_CAUWGZ010000004.1"/>
</dbReference>
<evidence type="ECO:0000313" key="1">
    <source>
        <dbReference type="EMBL" id="SDA37421.1"/>
    </source>
</evidence>
<sequence length="75" mass="8519">MDDEQLYIEVPASAVNYVNRILEGYEYLGILTTINAKRATCVVHTTKDTRPLAIEVLKSIDDVPVKILRNREEAE</sequence>
<evidence type="ECO:0000313" key="2">
    <source>
        <dbReference type="Proteomes" id="UP000199689"/>
    </source>
</evidence>
<dbReference type="STRING" id="209880.SAMN02910343_00106"/>
<dbReference type="InterPro" id="IPR032587">
    <property type="entry name" value="DUF4911"/>
</dbReference>
<accession>A0A1G5UUX3</accession>
<name>A0A1G5UUX3_9FIRM</name>
<gene>
    <name evidence="1" type="ORF">SAMN02910343_00106</name>
</gene>
<protein>
    <recommendedName>
        <fullName evidence="3">DUF4911 domain-containing protein</fullName>
    </recommendedName>
</protein>
<keyword evidence="2" id="KW-1185">Reference proteome</keyword>
<dbReference type="GeneID" id="87755162"/>